<feature type="domain" description="Glutamine amidotransferase type-2" evidence="9">
    <location>
        <begin position="2"/>
        <end position="170"/>
    </location>
</feature>
<dbReference type="GO" id="GO:0004066">
    <property type="term" value="F:asparagine synthase (glutamine-hydrolyzing) activity"/>
    <property type="evidence" value="ECO:0007669"/>
    <property type="project" value="UniProtKB-EC"/>
</dbReference>
<dbReference type="PIRSF" id="PIRSF001589">
    <property type="entry name" value="Asn_synthetase_glu-h"/>
    <property type="match status" value="1"/>
</dbReference>
<dbReference type="InterPro" id="IPR050795">
    <property type="entry name" value="Asn_Synthetase"/>
</dbReference>
<dbReference type="PROSITE" id="PS51278">
    <property type="entry name" value="GATASE_TYPE_2"/>
    <property type="match status" value="1"/>
</dbReference>
<dbReference type="EMBL" id="MN740992">
    <property type="protein sequence ID" value="QHU21775.1"/>
    <property type="molecule type" value="Genomic_DNA"/>
</dbReference>
<keyword evidence="4" id="KW-0547">Nucleotide-binding</keyword>
<evidence type="ECO:0000256" key="7">
    <source>
        <dbReference type="ARBA" id="ARBA00029440"/>
    </source>
</evidence>
<dbReference type="EC" id="6.3.5.4" evidence="1"/>
<evidence type="ECO:0000259" key="9">
    <source>
        <dbReference type="PROSITE" id="PS51278"/>
    </source>
</evidence>
<evidence type="ECO:0000256" key="6">
    <source>
        <dbReference type="ARBA" id="ARBA00022888"/>
    </source>
</evidence>
<evidence type="ECO:0000256" key="2">
    <source>
        <dbReference type="ARBA" id="ARBA00022598"/>
    </source>
</evidence>
<organism evidence="10">
    <name type="scientific">viral metagenome</name>
    <dbReference type="NCBI Taxonomy" id="1070528"/>
    <lineage>
        <taxon>unclassified sequences</taxon>
        <taxon>metagenomes</taxon>
        <taxon>organismal metagenomes</taxon>
    </lineage>
</organism>
<evidence type="ECO:0000313" key="10">
    <source>
        <dbReference type="EMBL" id="QHU21775.1"/>
    </source>
</evidence>
<dbReference type="GO" id="GO:0005524">
    <property type="term" value="F:ATP binding"/>
    <property type="evidence" value="ECO:0007669"/>
    <property type="project" value="UniProtKB-KW"/>
</dbReference>
<evidence type="ECO:0000256" key="4">
    <source>
        <dbReference type="ARBA" id="ARBA00022741"/>
    </source>
</evidence>
<reference evidence="10" key="1">
    <citation type="journal article" date="2020" name="Nature">
        <title>Giant virus diversity and host interactions through global metagenomics.</title>
        <authorList>
            <person name="Schulz F."/>
            <person name="Roux S."/>
            <person name="Paez-Espino D."/>
            <person name="Jungbluth S."/>
            <person name="Walsh D.A."/>
            <person name="Denef V.J."/>
            <person name="McMahon K.D."/>
            <person name="Konstantinidis K.T."/>
            <person name="Eloe-Fadrosh E.A."/>
            <person name="Kyrpides N.C."/>
            <person name="Woyke T."/>
        </authorList>
    </citation>
    <scope>NUCLEOTIDE SEQUENCE</scope>
    <source>
        <strain evidence="10">GVMAG-S-3300013286-35</strain>
    </source>
</reference>
<comment type="pathway">
    <text evidence="7">Amino-acid biosynthesis.</text>
</comment>
<evidence type="ECO:0000256" key="8">
    <source>
        <dbReference type="ARBA" id="ARBA00048741"/>
    </source>
</evidence>
<evidence type="ECO:0000256" key="5">
    <source>
        <dbReference type="ARBA" id="ARBA00022840"/>
    </source>
</evidence>
<accession>A0A6C0KUY6</accession>
<dbReference type="Pfam" id="PF00733">
    <property type="entry name" value="Asn_synthase"/>
    <property type="match status" value="1"/>
</dbReference>
<dbReference type="Pfam" id="PF13537">
    <property type="entry name" value="GATase_7"/>
    <property type="match status" value="1"/>
</dbReference>
<dbReference type="SUPFAM" id="SSF56235">
    <property type="entry name" value="N-terminal nucleophile aminohydrolases (Ntn hydrolases)"/>
    <property type="match status" value="1"/>
</dbReference>
<dbReference type="Gene3D" id="3.40.50.620">
    <property type="entry name" value="HUPs"/>
    <property type="match status" value="1"/>
</dbReference>
<name>A0A6C0KUY6_9ZZZZ</name>
<dbReference type="PANTHER" id="PTHR11772:SF2">
    <property type="entry name" value="ASPARAGINE SYNTHETASE [GLUTAMINE-HYDROLYZING]"/>
    <property type="match status" value="1"/>
</dbReference>
<dbReference type="InterPro" id="IPR014729">
    <property type="entry name" value="Rossmann-like_a/b/a_fold"/>
</dbReference>
<protein>
    <recommendedName>
        <fullName evidence="1">asparagine synthase (glutamine-hydrolyzing)</fullName>
        <ecNumber evidence="1">6.3.5.4</ecNumber>
    </recommendedName>
</protein>
<dbReference type="InterPro" id="IPR029055">
    <property type="entry name" value="Ntn_hydrolases_N"/>
</dbReference>
<keyword evidence="5" id="KW-0067">ATP-binding</keyword>
<keyword evidence="2" id="KW-0436">Ligase</keyword>
<evidence type="ECO:0000256" key="3">
    <source>
        <dbReference type="ARBA" id="ARBA00022605"/>
    </source>
</evidence>
<dbReference type="GO" id="GO:0006529">
    <property type="term" value="P:asparagine biosynthetic process"/>
    <property type="evidence" value="ECO:0007669"/>
    <property type="project" value="UniProtKB-KW"/>
</dbReference>
<keyword evidence="3" id="KW-0028">Amino-acid biosynthesis</keyword>
<dbReference type="AlphaFoldDB" id="A0A6C0KUY6"/>
<dbReference type="GO" id="GO:0005829">
    <property type="term" value="C:cytosol"/>
    <property type="evidence" value="ECO:0007669"/>
    <property type="project" value="TreeGrafter"/>
</dbReference>
<dbReference type="InterPro" id="IPR017932">
    <property type="entry name" value="GATase_2_dom"/>
</dbReference>
<sequence>MCSFLIYNFLVARTLLDTVNKFLQMRGPDDTNMVTHNGVTFVHNLLHVTGQKTIQPFIDETIFALYNGQIYNYKSFGSTYQSDGECLIPLYKIHGPNFITKLHGEFAIVLFDFEKQRIILSSDIFRTKPLYYSFSNGQIGIASWPLPLKQLGMKNIKSIPPNTTLVFNLQSRELQSSQSVYTFDLTQHKKTYDDFLMALKQSIAIRTENTQHVPFLTLSSGYDSGTIACELLQQNKITNYISLNSTKENLTTIKNRFDLNITGEKTLLERTDYTLKDFDYIIDLRKECLGHTGITTPDWVANMFLLTKAKELNYRVHLSGHGSDEIISDYSEEKEYSNFQGKFPSNLNKIFPSTPNSNAKWANFYGRLNEWNLCREEFLSSIFSIETRYPFLDKFVVQEFLSLDVELKNRFYKAPLKLYLEEKGYPFDLGQKAPLWLK</sequence>
<dbReference type="SUPFAM" id="SSF52402">
    <property type="entry name" value="Adenine nucleotide alpha hydrolases-like"/>
    <property type="match status" value="1"/>
</dbReference>
<evidence type="ECO:0000256" key="1">
    <source>
        <dbReference type="ARBA" id="ARBA00012737"/>
    </source>
</evidence>
<keyword evidence="6" id="KW-0061">Asparagine biosynthesis</keyword>
<dbReference type="CDD" id="cd01991">
    <property type="entry name" value="Asn_synthase_B_C"/>
    <property type="match status" value="1"/>
</dbReference>
<dbReference type="InterPro" id="IPR006426">
    <property type="entry name" value="Asn_synth_AEB"/>
</dbReference>
<dbReference type="PANTHER" id="PTHR11772">
    <property type="entry name" value="ASPARAGINE SYNTHETASE"/>
    <property type="match status" value="1"/>
</dbReference>
<comment type="catalytic activity">
    <reaction evidence="8">
        <text>L-aspartate + L-glutamine + ATP + H2O = L-asparagine + L-glutamate + AMP + diphosphate + H(+)</text>
        <dbReference type="Rhea" id="RHEA:12228"/>
        <dbReference type="ChEBI" id="CHEBI:15377"/>
        <dbReference type="ChEBI" id="CHEBI:15378"/>
        <dbReference type="ChEBI" id="CHEBI:29985"/>
        <dbReference type="ChEBI" id="CHEBI:29991"/>
        <dbReference type="ChEBI" id="CHEBI:30616"/>
        <dbReference type="ChEBI" id="CHEBI:33019"/>
        <dbReference type="ChEBI" id="CHEBI:58048"/>
        <dbReference type="ChEBI" id="CHEBI:58359"/>
        <dbReference type="ChEBI" id="CHEBI:456215"/>
        <dbReference type="EC" id="6.3.5.4"/>
    </reaction>
</comment>
<proteinExistence type="predicted"/>
<dbReference type="Gene3D" id="3.60.20.10">
    <property type="entry name" value="Glutamine Phosphoribosylpyrophosphate, subunit 1, domain 1"/>
    <property type="match status" value="1"/>
</dbReference>
<dbReference type="InterPro" id="IPR001962">
    <property type="entry name" value="Asn_synthase"/>
</dbReference>